<dbReference type="Gene3D" id="1.10.1300.10">
    <property type="entry name" value="3'5'-cyclic nucleotide phosphodiesterase, catalytic domain"/>
    <property type="match status" value="1"/>
</dbReference>
<evidence type="ECO:0000313" key="5">
    <source>
        <dbReference type="EMBL" id="ODQ56828.1"/>
    </source>
</evidence>
<dbReference type="RefSeq" id="XP_019036035.1">
    <property type="nucleotide sequence ID" value="XM_019185278.1"/>
</dbReference>
<dbReference type="OrthoDB" id="546632at2759"/>
<evidence type="ECO:0000256" key="1">
    <source>
        <dbReference type="ARBA" id="ARBA00022723"/>
    </source>
</evidence>
<dbReference type="SUPFAM" id="SSF109604">
    <property type="entry name" value="HD-domain/PDEase-like"/>
    <property type="match status" value="1"/>
</dbReference>
<accession>A0A1E3NUL7</accession>
<comment type="cofactor">
    <cofactor evidence="3">
        <name>a divalent metal cation</name>
        <dbReference type="ChEBI" id="CHEBI:60240"/>
    </cofactor>
    <text evidence="3">Binds 2 divalent metal cations per subunit. Site 1 may preferentially bind zinc ions, while site 2 has a preference for magnesium and/or manganese ions.</text>
</comment>
<dbReference type="InterPro" id="IPR003607">
    <property type="entry name" value="HD/PDEase_dom"/>
</dbReference>
<evidence type="ECO:0000256" key="2">
    <source>
        <dbReference type="ARBA" id="ARBA00022801"/>
    </source>
</evidence>
<sequence>MSQILYLDSTSSQKVVDENIKLFDISLRKSLVRHFRKLVDLLIYVSVVGASELDLDYPTVVIINEIVYTPNDPLIEGASNSPLNTLTYDQMHLLLSNHYKHLNILPYKLSTFSISLINQDIENYNITLKNRILRMKSWVGLNNHNTQNCPCLHSMTNCLNIILQKDYQKSHKLRHFVQLINSEIDFIRLLTLPKQANYYMYCIGNWGFIAHELTCDELTFCAFKIFKIAFSILEPNDPLIIDDNSILSFLFSLRDSYRGGNSFHNFRHAVDVLQATFYFLLRINALPKFPFYTEDLSSHPNDHFTNKILFNNGSQFDKETSILNPIQTLALLVSSVGHDVGHPGLTNPFLINNESPIAKIYSNQSVLENYHSTIFQDILSYHWPVFLDNSNTKNPQSPLNTKVMQVQSILATDMANHFEYLSKIDEISILLNNPETRSKIKDSLKQTNVILSMIIKCADISNVARPLLISTKWGFVLAREFNEINQLDENLNKGVDVDELNDPRLGPYFPPSIEEALTKNPSLPKGQLFFIKTFAEALFKEVAIVFPELAFGAQIVNENKLYWEDFEARTSGGSS</sequence>
<dbReference type="EC" id="3.1.4.-" evidence="3"/>
<name>A0A1E3NUL7_WICAA</name>
<keyword evidence="2 3" id="KW-0378">Hydrolase</keyword>
<dbReference type="AlphaFoldDB" id="A0A1E3NUL7"/>
<dbReference type="PROSITE" id="PS51845">
    <property type="entry name" value="PDEASE_I_2"/>
    <property type="match status" value="1"/>
</dbReference>
<dbReference type="STRING" id="683960.A0A1E3NUL7"/>
<dbReference type="GeneID" id="30202524"/>
<dbReference type="EMBL" id="KV454215">
    <property type="protein sequence ID" value="ODQ56828.1"/>
    <property type="molecule type" value="Genomic_DNA"/>
</dbReference>
<evidence type="ECO:0000256" key="3">
    <source>
        <dbReference type="RuleBase" id="RU363067"/>
    </source>
</evidence>
<keyword evidence="6" id="KW-1185">Reference proteome</keyword>
<reference evidence="5 6" key="1">
    <citation type="journal article" date="2016" name="Proc. Natl. Acad. Sci. U.S.A.">
        <title>Comparative genomics of biotechnologically important yeasts.</title>
        <authorList>
            <person name="Riley R."/>
            <person name="Haridas S."/>
            <person name="Wolfe K.H."/>
            <person name="Lopes M.R."/>
            <person name="Hittinger C.T."/>
            <person name="Goeker M."/>
            <person name="Salamov A.A."/>
            <person name="Wisecaver J.H."/>
            <person name="Long T.M."/>
            <person name="Calvey C.H."/>
            <person name="Aerts A.L."/>
            <person name="Barry K.W."/>
            <person name="Choi C."/>
            <person name="Clum A."/>
            <person name="Coughlan A.Y."/>
            <person name="Deshpande S."/>
            <person name="Douglass A.P."/>
            <person name="Hanson S.J."/>
            <person name="Klenk H.-P."/>
            <person name="LaButti K.M."/>
            <person name="Lapidus A."/>
            <person name="Lindquist E.A."/>
            <person name="Lipzen A.M."/>
            <person name="Meier-Kolthoff J.P."/>
            <person name="Ohm R.A."/>
            <person name="Otillar R.P."/>
            <person name="Pangilinan J.L."/>
            <person name="Peng Y."/>
            <person name="Rokas A."/>
            <person name="Rosa C.A."/>
            <person name="Scheuner C."/>
            <person name="Sibirny A.A."/>
            <person name="Slot J.C."/>
            <person name="Stielow J.B."/>
            <person name="Sun H."/>
            <person name="Kurtzman C.P."/>
            <person name="Blackwell M."/>
            <person name="Grigoriev I.V."/>
            <person name="Jeffries T.W."/>
        </authorList>
    </citation>
    <scope>NUCLEOTIDE SEQUENCE [LARGE SCALE GENOMIC DNA]</scope>
    <source>
        <strain evidence="6">ATCC 58044 / CBS 1984 / NCYC 433 / NRRL Y-366-8</strain>
    </source>
</reference>
<keyword evidence="1 3" id="KW-0479">Metal-binding</keyword>
<dbReference type="PANTHER" id="PTHR11347">
    <property type="entry name" value="CYCLIC NUCLEOTIDE PHOSPHODIESTERASE"/>
    <property type="match status" value="1"/>
</dbReference>
<proteinExistence type="inferred from homology"/>
<dbReference type="Pfam" id="PF00233">
    <property type="entry name" value="PDEase_I"/>
    <property type="match status" value="1"/>
</dbReference>
<gene>
    <name evidence="5" type="ORF">WICANDRAFT_81657</name>
</gene>
<feature type="domain" description="PDEase" evidence="4">
    <location>
        <begin position="188"/>
        <end position="570"/>
    </location>
</feature>
<evidence type="ECO:0000313" key="6">
    <source>
        <dbReference type="Proteomes" id="UP000094112"/>
    </source>
</evidence>
<dbReference type="InterPro" id="IPR036971">
    <property type="entry name" value="PDEase_catalytic_dom_sf"/>
</dbReference>
<dbReference type="SMART" id="SM00471">
    <property type="entry name" value="HDc"/>
    <property type="match status" value="1"/>
</dbReference>
<organism evidence="5 6">
    <name type="scientific">Wickerhamomyces anomalus (strain ATCC 58044 / CBS 1984 / NCYC 433 / NRRL Y-366-8)</name>
    <name type="common">Yeast</name>
    <name type="synonym">Hansenula anomala</name>
    <dbReference type="NCBI Taxonomy" id="683960"/>
    <lineage>
        <taxon>Eukaryota</taxon>
        <taxon>Fungi</taxon>
        <taxon>Dikarya</taxon>
        <taxon>Ascomycota</taxon>
        <taxon>Saccharomycotina</taxon>
        <taxon>Saccharomycetes</taxon>
        <taxon>Phaffomycetales</taxon>
        <taxon>Wickerhamomycetaceae</taxon>
        <taxon>Wickerhamomyces</taxon>
    </lineage>
</organism>
<protein>
    <recommendedName>
        <fullName evidence="3">Phosphodiesterase</fullName>
        <ecNumber evidence="3">3.1.4.-</ecNumber>
    </recommendedName>
</protein>
<dbReference type="InterPro" id="IPR023174">
    <property type="entry name" value="PDEase_CS"/>
</dbReference>
<dbReference type="GO" id="GO:0007165">
    <property type="term" value="P:signal transduction"/>
    <property type="evidence" value="ECO:0007669"/>
    <property type="project" value="InterPro"/>
</dbReference>
<dbReference type="Proteomes" id="UP000094112">
    <property type="component" value="Unassembled WGS sequence"/>
</dbReference>
<dbReference type="PROSITE" id="PS00126">
    <property type="entry name" value="PDEASE_I_1"/>
    <property type="match status" value="1"/>
</dbReference>
<dbReference type="InterPro" id="IPR002073">
    <property type="entry name" value="PDEase_catalytic_dom"/>
</dbReference>
<dbReference type="GO" id="GO:0004114">
    <property type="term" value="F:3',5'-cyclic-nucleotide phosphodiesterase activity"/>
    <property type="evidence" value="ECO:0007669"/>
    <property type="project" value="InterPro"/>
</dbReference>
<comment type="similarity">
    <text evidence="3">Belongs to the cyclic nucleotide phosphodiesterase family.</text>
</comment>
<evidence type="ECO:0000259" key="4">
    <source>
        <dbReference type="PROSITE" id="PS51845"/>
    </source>
</evidence>
<dbReference type="GO" id="GO:0046872">
    <property type="term" value="F:metal ion binding"/>
    <property type="evidence" value="ECO:0007669"/>
    <property type="project" value="UniProtKB-KW"/>
</dbReference>